<protein>
    <submittedName>
        <fullName evidence="5">Protein tyrosine phosphatase</fullName>
    </submittedName>
</protein>
<dbReference type="OrthoDB" id="1188001at2"/>
<dbReference type="Gene3D" id="3.40.630.30">
    <property type="match status" value="1"/>
</dbReference>
<proteinExistence type="predicted"/>
<accession>A0A1Z1W2W4</accession>
<dbReference type="PROSITE" id="PS51186">
    <property type="entry name" value="GNAT"/>
    <property type="match status" value="1"/>
</dbReference>
<reference evidence="5 6" key="1">
    <citation type="submission" date="2017-05" db="EMBL/GenBank/DDBJ databases">
        <title>Streptomyces alboflavus Genome sequencing and assembly.</title>
        <authorList>
            <person name="Wang Y."/>
            <person name="Du B."/>
            <person name="Ding Y."/>
            <person name="Liu H."/>
            <person name="Hou Q."/>
            <person name="Liu K."/>
            <person name="Wang C."/>
            <person name="Yao L."/>
        </authorList>
    </citation>
    <scope>NUCLEOTIDE SEQUENCE [LARGE SCALE GENOMIC DNA]</scope>
    <source>
        <strain evidence="5 6">MDJK44</strain>
    </source>
</reference>
<dbReference type="InterPro" id="IPR000182">
    <property type="entry name" value="GNAT_dom"/>
</dbReference>
<evidence type="ECO:0000256" key="1">
    <source>
        <dbReference type="ARBA" id="ARBA00022679"/>
    </source>
</evidence>
<dbReference type="Proteomes" id="UP000195880">
    <property type="component" value="Chromosome"/>
</dbReference>
<sequence>MNDLRFRLADDTDLSALVRLRDDAARWMIAQGITGQWQPGELGGDHFRRVMASGEVWLAEAGDRVVGAWELWWEDEDAWGPQPPTAGYVHRLMVDHSRVPSGTGQHLLRVAERRVAEVGRPLVRLDCLAGNARLSAYYVKAGYQVVGHKEGKPQPGGTTKSFTLLEKSVRDGRGRESPAAVGRPHS</sequence>
<dbReference type="KEGG" id="salf:SMD44_00147"/>
<name>A0A1Z1W2W4_9ACTN</name>
<dbReference type="CDD" id="cd04301">
    <property type="entry name" value="NAT_SF"/>
    <property type="match status" value="1"/>
</dbReference>
<organism evidence="5 6">
    <name type="scientific">Streptomyces alboflavus</name>
    <dbReference type="NCBI Taxonomy" id="67267"/>
    <lineage>
        <taxon>Bacteria</taxon>
        <taxon>Bacillati</taxon>
        <taxon>Actinomycetota</taxon>
        <taxon>Actinomycetes</taxon>
        <taxon>Kitasatosporales</taxon>
        <taxon>Streptomycetaceae</taxon>
        <taxon>Streptomyces</taxon>
    </lineage>
</organism>
<evidence type="ECO:0000313" key="5">
    <source>
        <dbReference type="EMBL" id="ARX80749.1"/>
    </source>
</evidence>
<dbReference type="RefSeq" id="WP_087882451.1">
    <property type="nucleotide sequence ID" value="NZ_CP021748.1"/>
</dbReference>
<dbReference type="STRING" id="67267.GCA_000716675_05441"/>
<keyword evidence="6" id="KW-1185">Reference proteome</keyword>
<dbReference type="GO" id="GO:0016747">
    <property type="term" value="F:acyltransferase activity, transferring groups other than amino-acyl groups"/>
    <property type="evidence" value="ECO:0007669"/>
    <property type="project" value="InterPro"/>
</dbReference>
<dbReference type="InterPro" id="IPR050832">
    <property type="entry name" value="Bact_Acetyltransf"/>
</dbReference>
<dbReference type="PANTHER" id="PTHR43877">
    <property type="entry name" value="AMINOALKYLPHOSPHONATE N-ACETYLTRANSFERASE-RELATED-RELATED"/>
    <property type="match status" value="1"/>
</dbReference>
<gene>
    <name evidence="5" type="ORF">SMD44_00147</name>
</gene>
<feature type="region of interest" description="Disordered" evidence="3">
    <location>
        <begin position="148"/>
        <end position="186"/>
    </location>
</feature>
<dbReference type="Pfam" id="PF00583">
    <property type="entry name" value="Acetyltransf_1"/>
    <property type="match status" value="1"/>
</dbReference>
<feature type="compositionally biased region" description="Basic and acidic residues" evidence="3">
    <location>
        <begin position="167"/>
        <end position="176"/>
    </location>
</feature>
<dbReference type="InterPro" id="IPR016181">
    <property type="entry name" value="Acyl_CoA_acyltransferase"/>
</dbReference>
<evidence type="ECO:0000256" key="3">
    <source>
        <dbReference type="SAM" id="MobiDB-lite"/>
    </source>
</evidence>
<evidence type="ECO:0000259" key="4">
    <source>
        <dbReference type="PROSITE" id="PS51186"/>
    </source>
</evidence>
<keyword evidence="1" id="KW-0808">Transferase</keyword>
<dbReference type="AlphaFoldDB" id="A0A1Z1W2W4"/>
<dbReference type="PANTHER" id="PTHR43877:SF1">
    <property type="entry name" value="ACETYLTRANSFERASE"/>
    <property type="match status" value="1"/>
</dbReference>
<dbReference type="EMBL" id="CP021748">
    <property type="protein sequence ID" value="ARX80749.1"/>
    <property type="molecule type" value="Genomic_DNA"/>
</dbReference>
<evidence type="ECO:0000256" key="2">
    <source>
        <dbReference type="ARBA" id="ARBA00023315"/>
    </source>
</evidence>
<keyword evidence="2" id="KW-0012">Acyltransferase</keyword>
<evidence type="ECO:0000313" key="6">
    <source>
        <dbReference type="Proteomes" id="UP000195880"/>
    </source>
</evidence>
<dbReference type="SUPFAM" id="SSF55729">
    <property type="entry name" value="Acyl-CoA N-acyltransferases (Nat)"/>
    <property type="match status" value="1"/>
</dbReference>
<feature type="domain" description="N-acetyltransferase" evidence="4">
    <location>
        <begin position="4"/>
        <end position="170"/>
    </location>
</feature>